<evidence type="ECO:0000256" key="1">
    <source>
        <dbReference type="SAM" id="MobiDB-lite"/>
    </source>
</evidence>
<evidence type="ECO:0000313" key="3">
    <source>
        <dbReference type="Proteomes" id="UP000219338"/>
    </source>
</evidence>
<feature type="region of interest" description="Disordered" evidence="1">
    <location>
        <begin position="374"/>
        <end position="413"/>
    </location>
</feature>
<feature type="region of interest" description="Disordered" evidence="1">
    <location>
        <begin position="256"/>
        <end position="276"/>
    </location>
</feature>
<keyword evidence="3" id="KW-1185">Reference proteome</keyword>
<gene>
    <name evidence="2" type="ORF">ARMOST_08230</name>
</gene>
<evidence type="ECO:0000313" key="2">
    <source>
        <dbReference type="EMBL" id="SJL04859.1"/>
    </source>
</evidence>
<protein>
    <submittedName>
        <fullName evidence="2">Uncharacterized protein</fullName>
    </submittedName>
</protein>
<organism evidence="2 3">
    <name type="scientific">Armillaria ostoyae</name>
    <name type="common">Armillaria root rot fungus</name>
    <dbReference type="NCBI Taxonomy" id="47428"/>
    <lineage>
        <taxon>Eukaryota</taxon>
        <taxon>Fungi</taxon>
        <taxon>Dikarya</taxon>
        <taxon>Basidiomycota</taxon>
        <taxon>Agaricomycotina</taxon>
        <taxon>Agaricomycetes</taxon>
        <taxon>Agaricomycetidae</taxon>
        <taxon>Agaricales</taxon>
        <taxon>Marasmiineae</taxon>
        <taxon>Physalacriaceae</taxon>
        <taxon>Armillaria</taxon>
    </lineage>
</organism>
<sequence length="413" mass="43930">MANTAYAASTTFLAVHEWSSNGPVDILATTEAINSLDPALTPTPTKIRIIGQVLNNPCLLKLKNAGNYNDCFFPMSDSKWVVHLGRPKGTVFEHDWNLTLHNLQALEQCVAISQGANMLVYGPKDSLKDFQTTASCFLSNVHNDDDLALVAYIPKVDKCYQDDMQELNPWWMLNVMQIIDIKGQKIAAGSPQEMSIQKSLVELSFTIKHNFIKSSTMDSFSATMCGVRIIVPGLHYGNAMTNTTAVALALAPATVTNSSTTPATTPNGGNTGTTPSTTAVTLADTGTTIMSAAPGNVIDSNTTPVTATIILSTTDTSTTPAVVVNTNMVRPPSVLPSTSAPATVAPAPLKATVNIETSEATVKKTSETVLLKEKETPIASTSTTNEGCSTDDGGRVKRKIAESVQPKPKKSRV</sequence>
<feature type="compositionally biased region" description="Polar residues" evidence="1">
    <location>
        <begin position="378"/>
        <end position="388"/>
    </location>
</feature>
<dbReference type="OrthoDB" id="3064537at2759"/>
<dbReference type="EMBL" id="FUEG01000005">
    <property type="protein sequence ID" value="SJL04859.1"/>
    <property type="molecule type" value="Genomic_DNA"/>
</dbReference>
<dbReference type="Proteomes" id="UP000219338">
    <property type="component" value="Unassembled WGS sequence"/>
</dbReference>
<name>A0A284R851_ARMOS</name>
<reference evidence="3" key="1">
    <citation type="journal article" date="2017" name="Nat. Ecol. Evol.">
        <title>Genome expansion and lineage-specific genetic innovations in the forest pathogenic fungi Armillaria.</title>
        <authorList>
            <person name="Sipos G."/>
            <person name="Prasanna A.N."/>
            <person name="Walter M.C."/>
            <person name="O'Connor E."/>
            <person name="Balint B."/>
            <person name="Krizsan K."/>
            <person name="Kiss B."/>
            <person name="Hess J."/>
            <person name="Varga T."/>
            <person name="Slot J."/>
            <person name="Riley R."/>
            <person name="Boka B."/>
            <person name="Rigling D."/>
            <person name="Barry K."/>
            <person name="Lee J."/>
            <person name="Mihaltcheva S."/>
            <person name="LaButti K."/>
            <person name="Lipzen A."/>
            <person name="Waldron R."/>
            <person name="Moloney N.M."/>
            <person name="Sperisen C."/>
            <person name="Kredics L."/>
            <person name="Vagvoelgyi C."/>
            <person name="Patrignani A."/>
            <person name="Fitzpatrick D."/>
            <person name="Nagy I."/>
            <person name="Doyle S."/>
            <person name="Anderson J.B."/>
            <person name="Grigoriev I.V."/>
            <person name="Gueldener U."/>
            <person name="Muensterkoetter M."/>
            <person name="Nagy L.G."/>
        </authorList>
    </citation>
    <scope>NUCLEOTIDE SEQUENCE [LARGE SCALE GENOMIC DNA]</scope>
    <source>
        <strain evidence="3">C18/9</strain>
    </source>
</reference>
<accession>A0A284R851</accession>
<feature type="compositionally biased region" description="Basic and acidic residues" evidence="1">
    <location>
        <begin position="392"/>
        <end position="401"/>
    </location>
</feature>
<proteinExistence type="predicted"/>
<dbReference type="AlphaFoldDB" id="A0A284R851"/>